<name>A0A4R2F9K7_9GAMM</name>
<gene>
    <name evidence="2" type="ORF">EDC91_11246</name>
</gene>
<proteinExistence type="predicted"/>
<organism evidence="2 3">
    <name type="scientific">Shewanella fodinae</name>
    <dbReference type="NCBI Taxonomy" id="552357"/>
    <lineage>
        <taxon>Bacteria</taxon>
        <taxon>Pseudomonadati</taxon>
        <taxon>Pseudomonadota</taxon>
        <taxon>Gammaproteobacteria</taxon>
        <taxon>Alteromonadales</taxon>
        <taxon>Shewanellaceae</taxon>
        <taxon>Shewanella</taxon>
    </lineage>
</organism>
<sequence>MRLILATLLLWCSAAFAAPSPMLSLFRDGQHLVPAAAIASAEAQNLGEIIEFIAEINDGKLVYRFTLVDPHSRNQSELTLDGVDGKVLDNHTRKLAKDASPLALALMLQQRQQRFSMLTQLALVHNNGYLQQAELDQDLGISYLELKVLDENGSHKLAYDIEHQRQLPLLKWD</sequence>
<reference evidence="2 3" key="1">
    <citation type="submission" date="2019-03" db="EMBL/GenBank/DDBJ databases">
        <title>Freshwater and sediment microbial communities from various areas in North America, analyzing microbe dynamics in response to fracking.</title>
        <authorList>
            <person name="Lamendella R."/>
        </authorList>
    </citation>
    <scope>NUCLEOTIDE SEQUENCE [LARGE SCALE GENOMIC DNA]</scope>
    <source>
        <strain evidence="2 3">74A</strain>
    </source>
</reference>
<comment type="caution">
    <text evidence="2">The sequence shown here is derived from an EMBL/GenBank/DDBJ whole genome shotgun (WGS) entry which is preliminary data.</text>
</comment>
<accession>A0A4R2F9K7</accession>
<dbReference type="Proteomes" id="UP000294832">
    <property type="component" value="Unassembled WGS sequence"/>
</dbReference>
<keyword evidence="1" id="KW-0732">Signal</keyword>
<evidence type="ECO:0000256" key="1">
    <source>
        <dbReference type="SAM" id="SignalP"/>
    </source>
</evidence>
<dbReference type="OrthoDB" id="6384217at2"/>
<protein>
    <recommendedName>
        <fullName evidence="4">PepSY domain-containing protein</fullName>
    </recommendedName>
</protein>
<dbReference type="RefSeq" id="WP_133038930.1">
    <property type="nucleotide sequence ID" value="NZ_SLWF01000012.1"/>
</dbReference>
<dbReference type="EMBL" id="SLWF01000012">
    <property type="protein sequence ID" value="TCN84272.1"/>
    <property type="molecule type" value="Genomic_DNA"/>
</dbReference>
<dbReference type="AlphaFoldDB" id="A0A4R2F9K7"/>
<evidence type="ECO:0000313" key="3">
    <source>
        <dbReference type="Proteomes" id="UP000294832"/>
    </source>
</evidence>
<keyword evidence="3" id="KW-1185">Reference proteome</keyword>
<evidence type="ECO:0008006" key="4">
    <source>
        <dbReference type="Google" id="ProtNLM"/>
    </source>
</evidence>
<evidence type="ECO:0000313" key="2">
    <source>
        <dbReference type="EMBL" id="TCN84272.1"/>
    </source>
</evidence>
<feature type="chain" id="PRO_5020444029" description="PepSY domain-containing protein" evidence="1">
    <location>
        <begin position="18"/>
        <end position="173"/>
    </location>
</feature>
<feature type="signal peptide" evidence="1">
    <location>
        <begin position="1"/>
        <end position="17"/>
    </location>
</feature>